<dbReference type="GO" id="GO:0008270">
    <property type="term" value="F:zinc ion binding"/>
    <property type="evidence" value="ECO:0007669"/>
    <property type="project" value="UniProtKB-KW"/>
</dbReference>
<evidence type="ECO:0000256" key="1">
    <source>
        <dbReference type="PROSITE-ProRule" id="PRU00047"/>
    </source>
</evidence>
<dbReference type="GO" id="GO:0003676">
    <property type="term" value="F:nucleic acid binding"/>
    <property type="evidence" value="ECO:0007669"/>
    <property type="project" value="InterPro"/>
</dbReference>
<proteinExistence type="predicted"/>
<dbReference type="InterPro" id="IPR036875">
    <property type="entry name" value="Znf_CCHC_sf"/>
</dbReference>
<evidence type="ECO:0000313" key="5">
    <source>
        <dbReference type="Proteomes" id="UP001174136"/>
    </source>
</evidence>
<dbReference type="PROSITE" id="PS50158">
    <property type="entry name" value="ZF_CCHC"/>
    <property type="match status" value="1"/>
</dbReference>
<keyword evidence="1" id="KW-0862">Zinc</keyword>
<protein>
    <recommendedName>
        <fullName evidence="3">CCHC-type domain-containing protein</fullName>
    </recommendedName>
</protein>
<dbReference type="EMBL" id="JAOPHQ010002582">
    <property type="protein sequence ID" value="KAK0146381.1"/>
    <property type="molecule type" value="Genomic_DNA"/>
</dbReference>
<keyword evidence="1" id="KW-0863">Zinc-finger</keyword>
<accession>A0AA47MUH3</accession>
<reference evidence="4" key="1">
    <citation type="journal article" date="2023" name="Front. Mar. Sci.">
        <title>A new Merluccius polli reference genome to investigate the effects of global change in West African waters.</title>
        <authorList>
            <person name="Mateo J.L."/>
            <person name="Blanco-Fernandez C."/>
            <person name="Garcia-Vazquez E."/>
            <person name="Machado-Schiaffino G."/>
        </authorList>
    </citation>
    <scope>NUCLEOTIDE SEQUENCE</scope>
    <source>
        <strain evidence="4">C29</strain>
        <tissue evidence="4">Fin</tissue>
    </source>
</reference>
<feature type="region of interest" description="Disordered" evidence="2">
    <location>
        <begin position="58"/>
        <end position="82"/>
    </location>
</feature>
<sequence>MEEYSQSLHEPAKMCAFGQMKNEYIRDRFVIGVLDKDLSQKLQMVSDLTLKKACSVSTAGKTDTKPDGRSKADREGVEKDSKKVHLNLKGGTGENIRVLQDGETCTIATQQLCRKCGKTGHYATVCRTVQISNVSAKNAESESDESENKTLFLGAITGKDSTELQCRHFCHIRGNLKTVNETKADHRKSCTGLPRREIDEQRKVPDANILQGYQFNVYQLPWALSQWDRRVAVPLRAKVMEELERMVK</sequence>
<comment type="caution">
    <text evidence="4">The sequence shown here is derived from an EMBL/GenBank/DDBJ whole genome shotgun (WGS) entry which is preliminary data.</text>
</comment>
<evidence type="ECO:0000256" key="2">
    <source>
        <dbReference type="SAM" id="MobiDB-lite"/>
    </source>
</evidence>
<dbReference type="SMART" id="SM00343">
    <property type="entry name" value="ZnF_C2HC"/>
    <property type="match status" value="1"/>
</dbReference>
<dbReference type="SUPFAM" id="SSF57756">
    <property type="entry name" value="Retrovirus zinc finger-like domains"/>
    <property type="match status" value="1"/>
</dbReference>
<name>A0AA47MUH3_MERPO</name>
<keyword evidence="1" id="KW-0479">Metal-binding</keyword>
<dbReference type="Proteomes" id="UP001174136">
    <property type="component" value="Unassembled WGS sequence"/>
</dbReference>
<dbReference type="AlphaFoldDB" id="A0AA47MUH3"/>
<gene>
    <name evidence="4" type="ORF">N1851_014313</name>
</gene>
<feature type="domain" description="CCHC-type" evidence="3">
    <location>
        <begin position="113"/>
        <end position="127"/>
    </location>
</feature>
<keyword evidence="5" id="KW-1185">Reference proteome</keyword>
<dbReference type="InterPro" id="IPR001878">
    <property type="entry name" value="Znf_CCHC"/>
</dbReference>
<organism evidence="4 5">
    <name type="scientific">Merluccius polli</name>
    <name type="common">Benguela hake</name>
    <name type="synonym">Merluccius cadenati</name>
    <dbReference type="NCBI Taxonomy" id="89951"/>
    <lineage>
        <taxon>Eukaryota</taxon>
        <taxon>Metazoa</taxon>
        <taxon>Chordata</taxon>
        <taxon>Craniata</taxon>
        <taxon>Vertebrata</taxon>
        <taxon>Euteleostomi</taxon>
        <taxon>Actinopterygii</taxon>
        <taxon>Neopterygii</taxon>
        <taxon>Teleostei</taxon>
        <taxon>Neoteleostei</taxon>
        <taxon>Acanthomorphata</taxon>
        <taxon>Zeiogadaria</taxon>
        <taxon>Gadariae</taxon>
        <taxon>Gadiformes</taxon>
        <taxon>Gadoidei</taxon>
        <taxon>Merlucciidae</taxon>
        <taxon>Merluccius</taxon>
    </lineage>
</organism>
<evidence type="ECO:0000259" key="3">
    <source>
        <dbReference type="PROSITE" id="PS50158"/>
    </source>
</evidence>
<evidence type="ECO:0000313" key="4">
    <source>
        <dbReference type="EMBL" id="KAK0146381.1"/>
    </source>
</evidence>
<feature type="compositionally biased region" description="Basic and acidic residues" evidence="2">
    <location>
        <begin position="62"/>
        <end position="82"/>
    </location>
</feature>